<dbReference type="EMBL" id="BMOI01000005">
    <property type="protein sequence ID" value="GGK97017.1"/>
    <property type="molecule type" value="Genomic_DNA"/>
</dbReference>
<feature type="domain" description="NAD-dependent epimerase/dehydratase" evidence="1">
    <location>
        <begin position="3"/>
        <end position="212"/>
    </location>
</feature>
<dbReference type="PANTHER" id="PTHR48079">
    <property type="entry name" value="PROTEIN YEEZ"/>
    <property type="match status" value="1"/>
</dbReference>
<evidence type="ECO:0000313" key="3">
    <source>
        <dbReference type="Proteomes" id="UP000648535"/>
    </source>
</evidence>
<dbReference type="GO" id="GO:0004029">
    <property type="term" value="F:aldehyde dehydrogenase (NAD+) activity"/>
    <property type="evidence" value="ECO:0007669"/>
    <property type="project" value="TreeGrafter"/>
</dbReference>
<dbReference type="InterPro" id="IPR036291">
    <property type="entry name" value="NAD(P)-bd_dom_sf"/>
</dbReference>
<name>A0A8H9G8E7_9MICO</name>
<dbReference type="GO" id="GO:0005737">
    <property type="term" value="C:cytoplasm"/>
    <property type="evidence" value="ECO:0007669"/>
    <property type="project" value="TreeGrafter"/>
</dbReference>
<dbReference type="AlphaFoldDB" id="A0A8H9G8E7"/>
<gene>
    <name evidence="2" type="ORF">GCM10009769_13960</name>
</gene>
<dbReference type="Gene3D" id="3.40.50.720">
    <property type="entry name" value="NAD(P)-binding Rossmann-like Domain"/>
    <property type="match status" value="1"/>
</dbReference>
<comment type="caution">
    <text evidence="2">The sequence shown here is derived from an EMBL/GenBank/DDBJ whole genome shotgun (WGS) entry which is preliminary data.</text>
</comment>
<dbReference type="SUPFAM" id="SSF51735">
    <property type="entry name" value="NAD(P)-binding Rossmann-fold domains"/>
    <property type="match status" value="1"/>
</dbReference>
<accession>A0A8H9G8E7</accession>
<dbReference type="InterPro" id="IPR051783">
    <property type="entry name" value="NAD(P)-dependent_oxidoreduct"/>
</dbReference>
<dbReference type="RefSeq" id="WP_022902220.1">
    <property type="nucleotide sequence ID" value="NZ_BMOI01000005.1"/>
</dbReference>
<reference evidence="2" key="2">
    <citation type="submission" date="2020-09" db="EMBL/GenBank/DDBJ databases">
        <authorList>
            <person name="Sun Q."/>
            <person name="Ohkuma M."/>
        </authorList>
    </citation>
    <scope>NUCLEOTIDE SEQUENCE</scope>
    <source>
        <strain evidence="2">JCM 1480</strain>
    </source>
</reference>
<evidence type="ECO:0000259" key="1">
    <source>
        <dbReference type="Pfam" id="PF01370"/>
    </source>
</evidence>
<dbReference type="Pfam" id="PF01370">
    <property type="entry name" value="Epimerase"/>
    <property type="match status" value="1"/>
</dbReference>
<dbReference type="PANTHER" id="PTHR48079:SF6">
    <property type="entry name" value="NAD(P)-BINDING DOMAIN-CONTAINING PROTEIN-RELATED"/>
    <property type="match status" value="1"/>
</dbReference>
<organism evidence="2 3">
    <name type="scientific">Curtobacterium luteum</name>
    <dbReference type="NCBI Taxonomy" id="33881"/>
    <lineage>
        <taxon>Bacteria</taxon>
        <taxon>Bacillati</taxon>
        <taxon>Actinomycetota</taxon>
        <taxon>Actinomycetes</taxon>
        <taxon>Micrococcales</taxon>
        <taxon>Microbacteriaceae</taxon>
        <taxon>Curtobacterium</taxon>
    </lineage>
</organism>
<reference evidence="2" key="1">
    <citation type="journal article" date="2014" name="Int. J. Syst. Evol. Microbiol.">
        <title>Complete genome sequence of Corynebacterium casei LMG S-19264T (=DSM 44701T), isolated from a smear-ripened cheese.</title>
        <authorList>
            <consortium name="US DOE Joint Genome Institute (JGI-PGF)"/>
            <person name="Walter F."/>
            <person name="Albersmeier A."/>
            <person name="Kalinowski J."/>
            <person name="Ruckert C."/>
        </authorList>
    </citation>
    <scope>NUCLEOTIDE SEQUENCE</scope>
    <source>
        <strain evidence="2">JCM 1480</strain>
    </source>
</reference>
<proteinExistence type="predicted"/>
<sequence length="295" mass="29919">MQVFVTGASGWIGRALTADLVAHGHEVVGLARSDASADRIRAVGGEAVLGDVADHDLVVEHARRADAVAHLAFTLDFDEFEATIDNEVALSARLGAALAGSGTAVFAASGTPTNADGIATEADALDPDGPAGARARTTTAVLALAEQGVRAGIVRMPRTVHGAGDRNGLIASLVQLDRQLGVAAYVGEGANRWPAVHVTDAARLFRLALESAPAGSVLHAVAEEGVPMRAVAESIARRTGLPPAAVDPSTLGVFGALLGGDQPASSARTRALVGWEPTGPTLISDLDAGHYTATA</sequence>
<evidence type="ECO:0000313" key="2">
    <source>
        <dbReference type="EMBL" id="GGK97017.1"/>
    </source>
</evidence>
<protein>
    <submittedName>
        <fullName evidence="2">3-beta hydroxysteroid dehydrogenase</fullName>
    </submittedName>
</protein>
<dbReference type="Proteomes" id="UP000648535">
    <property type="component" value="Unassembled WGS sequence"/>
</dbReference>
<dbReference type="InterPro" id="IPR001509">
    <property type="entry name" value="Epimerase_deHydtase"/>
</dbReference>